<proteinExistence type="predicted"/>
<reference evidence="1 2" key="1">
    <citation type="submission" date="2019-03" db="EMBL/GenBank/DDBJ databases">
        <title>Genomic Encyclopedia of Type Strains, Phase IV (KMG-IV): sequencing the most valuable type-strain genomes for metagenomic binning, comparative biology and taxonomic classification.</title>
        <authorList>
            <person name="Goeker M."/>
        </authorList>
    </citation>
    <scope>NUCLEOTIDE SEQUENCE [LARGE SCALE GENOMIC DNA]</scope>
    <source>
        <strain evidence="1 2">DSM 29489</strain>
    </source>
</reference>
<name>A0A4R3K0C9_9FIRM</name>
<accession>A0A4R3K0C9</accession>
<dbReference type="EMBL" id="SLZZ01000030">
    <property type="protein sequence ID" value="TCS75231.1"/>
    <property type="molecule type" value="Genomic_DNA"/>
</dbReference>
<sequence length="589" mass="69483">MIKDCLRIFQKELDSKESEFVLDNYTPKDGTYLLIEMKEGKFYPQEPIEIQYNKKTGELEGRMNTKYPFVRQLDYYSKLVEMNKPVDPKKIIHSNNYLSFFIKKDSLTNKKVTKDIIAGYYDVLKHPDEKYKKKSKSSYELYASVEQEMGKPDEAQVQQIQDWVSENLEEVTSGFTGKDYLKIFFILPDNQKTIALYQREGKRYLLPNIYNNNDSVIGVEGKIYGLPNDNMGMNAKKPFLENKTRRTKEPYLISLEEVLLQSKFFDYLNGKASVGFTQVYVDPENEKFKFCKSGEFDEEFQQGFYIKMQKGKEVELHDFDVIPKYNYFMKHPFNLKRIIELTPDDLKNLKIEYGTKNKLGEMQAMIDEIFFGKWLINNYFTNPEDISIKDGVVKYNLIKSRDRLNNWFYKGDETGISTLLQNISLELVKNSASNGNTTKAKHQLNLRWSLMDYYSENNAMEVNMREVRSRLREHIECKDDWEFDNDEEYYYAVGQTVAFYLSRTRGGKKPQSYINPFMNAKRDEIIKKKLRELYRKVNFDVDIEPKDLRNRNLTGHVLGYTPQGKVNQDMLVCGFVDLSLVYEKKKEDK</sequence>
<protein>
    <submittedName>
        <fullName evidence="1">CRISPR-associated protein Csh1</fullName>
    </submittedName>
</protein>
<dbReference type="OrthoDB" id="1397020at2"/>
<dbReference type="AlphaFoldDB" id="A0A4R3K0C9"/>
<dbReference type="Proteomes" id="UP000295726">
    <property type="component" value="Unassembled WGS sequence"/>
</dbReference>
<comment type="caution">
    <text evidence="1">The sequence shown here is derived from an EMBL/GenBank/DDBJ whole genome shotgun (WGS) entry which is preliminary data.</text>
</comment>
<dbReference type="RefSeq" id="WP_132383413.1">
    <property type="nucleotide sequence ID" value="NZ_SLZZ01000030.1"/>
</dbReference>
<evidence type="ECO:0000313" key="2">
    <source>
        <dbReference type="Proteomes" id="UP000295726"/>
    </source>
</evidence>
<organism evidence="1 2">
    <name type="scientific">Muricomes intestini</name>
    <dbReference type="NCBI Taxonomy" id="1796634"/>
    <lineage>
        <taxon>Bacteria</taxon>
        <taxon>Bacillati</taxon>
        <taxon>Bacillota</taxon>
        <taxon>Clostridia</taxon>
        <taxon>Lachnospirales</taxon>
        <taxon>Lachnospiraceae</taxon>
        <taxon>Muricomes</taxon>
    </lineage>
</organism>
<gene>
    <name evidence="1" type="ORF">EDD59_13027</name>
</gene>
<evidence type="ECO:0000313" key="1">
    <source>
        <dbReference type="EMBL" id="TCS75231.1"/>
    </source>
</evidence>
<keyword evidence="2" id="KW-1185">Reference proteome</keyword>